<sequence length="152" mass="16852">MALPRNLETLSAVLRADGPVAALAYLNEGVPHRYSAVYRFAGLKLQNVILHDKLGDRRPQYLATVPFDQSFCQYVRRDSAFRTDDSTADPRLEGHPYQGVVVSYHSVPLVSEAGVLWGTLSHFDMAPLPLADDEFELLQGAARLLPGYLVEP</sequence>
<evidence type="ECO:0000313" key="1">
    <source>
        <dbReference type="EMBL" id="GAA4345821.1"/>
    </source>
</evidence>
<proteinExistence type="predicted"/>
<dbReference type="Gene3D" id="3.30.450.40">
    <property type="match status" value="1"/>
</dbReference>
<dbReference type="RefSeq" id="WP_345538865.1">
    <property type="nucleotide sequence ID" value="NZ_BAABGJ010000028.1"/>
</dbReference>
<gene>
    <name evidence="1" type="ORF">GCM10023165_30200</name>
</gene>
<protein>
    <recommendedName>
        <fullName evidence="3">GAF domain-containing protein</fullName>
    </recommendedName>
</protein>
<reference evidence="2" key="1">
    <citation type="journal article" date="2019" name="Int. J. Syst. Evol. Microbiol.">
        <title>The Global Catalogue of Microorganisms (GCM) 10K type strain sequencing project: providing services to taxonomists for standard genome sequencing and annotation.</title>
        <authorList>
            <consortium name="The Broad Institute Genomics Platform"/>
            <consortium name="The Broad Institute Genome Sequencing Center for Infectious Disease"/>
            <person name="Wu L."/>
            <person name="Ma J."/>
        </authorList>
    </citation>
    <scope>NUCLEOTIDE SEQUENCE [LARGE SCALE GENOMIC DNA]</scope>
    <source>
        <strain evidence="2">JCM 17804</strain>
    </source>
</reference>
<evidence type="ECO:0008006" key="3">
    <source>
        <dbReference type="Google" id="ProtNLM"/>
    </source>
</evidence>
<dbReference type="InterPro" id="IPR029016">
    <property type="entry name" value="GAF-like_dom_sf"/>
</dbReference>
<dbReference type="Proteomes" id="UP001500975">
    <property type="component" value="Unassembled WGS sequence"/>
</dbReference>
<dbReference type="SUPFAM" id="SSF55781">
    <property type="entry name" value="GAF domain-like"/>
    <property type="match status" value="1"/>
</dbReference>
<comment type="caution">
    <text evidence="1">The sequence shown here is derived from an EMBL/GenBank/DDBJ whole genome shotgun (WGS) entry which is preliminary data.</text>
</comment>
<dbReference type="EMBL" id="BAABGJ010000028">
    <property type="protein sequence ID" value="GAA4345821.1"/>
    <property type="molecule type" value="Genomic_DNA"/>
</dbReference>
<accession>A0ABP8HW26</accession>
<organism evidence="1 2">
    <name type="scientific">Variovorax defluvii</name>
    <dbReference type="NCBI Taxonomy" id="913761"/>
    <lineage>
        <taxon>Bacteria</taxon>
        <taxon>Pseudomonadati</taxon>
        <taxon>Pseudomonadota</taxon>
        <taxon>Betaproteobacteria</taxon>
        <taxon>Burkholderiales</taxon>
        <taxon>Comamonadaceae</taxon>
        <taxon>Variovorax</taxon>
    </lineage>
</organism>
<evidence type="ECO:0000313" key="2">
    <source>
        <dbReference type="Proteomes" id="UP001500975"/>
    </source>
</evidence>
<keyword evidence="2" id="KW-1185">Reference proteome</keyword>
<name>A0ABP8HW26_9BURK</name>